<dbReference type="PANTHER" id="PTHR11360:SF111">
    <property type="entry name" value="CHASKI, ISOFORM A"/>
    <property type="match status" value="1"/>
</dbReference>
<dbReference type="PANTHER" id="PTHR11360">
    <property type="entry name" value="MONOCARBOXYLATE TRANSPORTER"/>
    <property type="match status" value="1"/>
</dbReference>
<feature type="transmembrane region" description="Helical" evidence="3">
    <location>
        <begin position="33"/>
        <end position="55"/>
    </location>
</feature>
<dbReference type="AlphaFoldDB" id="D6WW59"/>
<keyword evidence="3" id="KW-0472">Membrane</keyword>
<feature type="region of interest" description="Disordered" evidence="2">
    <location>
        <begin position="1"/>
        <end position="25"/>
    </location>
</feature>
<feature type="transmembrane region" description="Helical" evidence="3">
    <location>
        <begin position="617"/>
        <end position="638"/>
    </location>
</feature>
<evidence type="ECO:0000313" key="5">
    <source>
        <dbReference type="EMBL" id="EFA08671.2"/>
    </source>
</evidence>
<feature type="transmembrane region" description="Helical" evidence="3">
    <location>
        <begin position="127"/>
        <end position="154"/>
    </location>
</feature>
<evidence type="ECO:0000256" key="1">
    <source>
        <dbReference type="ARBA" id="ARBA00004141"/>
    </source>
</evidence>
<dbReference type="GO" id="GO:0015718">
    <property type="term" value="P:monocarboxylic acid transport"/>
    <property type="evidence" value="ECO:0000318"/>
    <property type="project" value="GO_Central"/>
</dbReference>
<dbReference type="Proteomes" id="UP000007266">
    <property type="component" value="Linkage group 8"/>
</dbReference>
<dbReference type="HOGENOM" id="CLU_001265_59_1_1"/>
<dbReference type="EMBL" id="KQ971361">
    <property type="protein sequence ID" value="EFA08671.2"/>
    <property type="molecule type" value="Genomic_DNA"/>
</dbReference>
<reference evidence="5 6" key="1">
    <citation type="journal article" date="2008" name="Nature">
        <title>The genome of the model beetle and pest Tribolium castaneum.</title>
        <authorList>
            <consortium name="Tribolium Genome Sequencing Consortium"/>
            <person name="Richards S."/>
            <person name="Gibbs R.A."/>
            <person name="Weinstock G.M."/>
            <person name="Brown S.J."/>
            <person name="Denell R."/>
            <person name="Beeman R.W."/>
            <person name="Gibbs R."/>
            <person name="Beeman R.W."/>
            <person name="Brown S.J."/>
            <person name="Bucher G."/>
            <person name="Friedrich M."/>
            <person name="Grimmelikhuijzen C.J."/>
            <person name="Klingler M."/>
            <person name="Lorenzen M."/>
            <person name="Richards S."/>
            <person name="Roth S."/>
            <person name="Schroder R."/>
            <person name="Tautz D."/>
            <person name="Zdobnov E.M."/>
            <person name="Muzny D."/>
            <person name="Gibbs R.A."/>
            <person name="Weinstock G.M."/>
            <person name="Attaway T."/>
            <person name="Bell S."/>
            <person name="Buhay C.J."/>
            <person name="Chandrabose M.N."/>
            <person name="Chavez D."/>
            <person name="Clerk-Blankenburg K.P."/>
            <person name="Cree A."/>
            <person name="Dao M."/>
            <person name="Davis C."/>
            <person name="Chacko J."/>
            <person name="Dinh H."/>
            <person name="Dugan-Rocha S."/>
            <person name="Fowler G."/>
            <person name="Garner T.T."/>
            <person name="Garnes J."/>
            <person name="Gnirke A."/>
            <person name="Hawes A."/>
            <person name="Hernandez J."/>
            <person name="Hines S."/>
            <person name="Holder M."/>
            <person name="Hume J."/>
            <person name="Jhangiani S.N."/>
            <person name="Joshi V."/>
            <person name="Khan Z.M."/>
            <person name="Jackson L."/>
            <person name="Kovar C."/>
            <person name="Kowis A."/>
            <person name="Lee S."/>
            <person name="Lewis L.R."/>
            <person name="Margolis J."/>
            <person name="Morgan M."/>
            <person name="Nazareth L.V."/>
            <person name="Nguyen N."/>
            <person name="Okwuonu G."/>
            <person name="Parker D."/>
            <person name="Richards S."/>
            <person name="Ruiz S.J."/>
            <person name="Santibanez J."/>
            <person name="Savard J."/>
            <person name="Scherer S.E."/>
            <person name="Schneider B."/>
            <person name="Sodergren E."/>
            <person name="Tautz D."/>
            <person name="Vattahil S."/>
            <person name="Villasana D."/>
            <person name="White C.S."/>
            <person name="Wright R."/>
            <person name="Park Y."/>
            <person name="Beeman R.W."/>
            <person name="Lord J."/>
            <person name="Oppert B."/>
            <person name="Lorenzen M."/>
            <person name="Brown S."/>
            <person name="Wang L."/>
            <person name="Savard J."/>
            <person name="Tautz D."/>
            <person name="Richards S."/>
            <person name="Weinstock G."/>
            <person name="Gibbs R.A."/>
            <person name="Liu Y."/>
            <person name="Worley K."/>
            <person name="Weinstock G."/>
            <person name="Elsik C.G."/>
            <person name="Reese J.T."/>
            <person name="Elhaik E."/>
            <person name="Landan G."/>
            <person name="Graur D."/>
            <person name="Arensburger P."/>
            <person name="Atkinson P."/>
            <person name="Beeman R.W."/>
            <person name="Beidler J."/>
            <person name="Brown S.J."/>
            <person name="Demuth J.P."/>
            <person name="Drury D.W."/>
            <person name="Du Y.Z."/>
            <person name="Fujiwara H."/>
            <person name="Lorenzen M."/>
            <person name="Maselli V."/>
            <person name="Osanai M."/>
            <person name="Park Y."/>
            <person name="Robertson H.M."/>
            <person name="Tu Z."/>
            <person name="Wang J.J."/>
            <person name="Wang S."/>
            <person name="Richards S."/>
            <person name="Song H."/>
            <person name="Zhang L."/>
            <person name="Sodergren E."/>
            <person name="Werner D."/>
            <person name="Stanke M."/>
            <person name="Morgenstern B."/>
            <person name="Solovyev V."/>
            <person name="Kosarev P."/>
            <person name="Brown G."/>
            <person name="Chen H.C."/>
            <person name="Ermolaeva O."/>
            <person name="Hlavina W."/>
            <person name="Kapustin Y."/>
            <person name="Kiryutin B."/>
            <person name="Kitts P."/>
            <person name="Maglott D."/>
            <person name="Pruitt K."/>
            <person name="Sapojnikov V."/>
            <person name="Souvorov A."/>
            <person name="Mackey A.J."/>
            <person name="Waterhouse R.M."/>
            <person name="Wyder S."/>
            <person name="Zdobnov E.M."/>
            <person name="Zdobnov E.M."/>
            <person name="Wyder S."/>
            <person name="Kriventseva E.V."/>
            <person name="Kadowaki T."/>
            <person name="Bork P."/>
            <person name="Aranda M."/>
            <person name="Bao R."/>
            <person name="Beermann A."/>
            <person name="Berns N."/>
            <person name="Bolognesi R."/>
            <person name="Bonneton F."/>
            <person name="Bopp D."/>
            <person name="Brown S.J."/>
            <person name="Bucher G."/>
            <person name="Butts T."/>
            <person name="Chaumot A."/>
            <person name="Denell R.E."/>
            <person name="Ferrier D.E."/>
            <person name="Friedrich M."/>
            <person name="Gordon C.M."/>
            <person name="Jindra M."/>
            <person name="Klingler M."/>
            <person name="Lan Q."/>
            <person name="Lattorff H.M."/>
            <person name="Laudet V."/>
            <person name="von Levetsow C."/>
            <person name="Liu Z."/>
            <person name="Lutz R."/>
            <person name="Lynch J.A."/>
            <person name="da Fonseca R.N."/>
            <person name="Posnien N."/>
            <person name="Reuter R."/>
            <person name="Roth S."/>
            <person name="Savard J."/>
            <person name="Schinko J.B."/>
            <person name="Schmitt C."/>
            <person name="Schoppmeier M."/>
            <person name="Schroder R."/>
            <person name="Shippy T.D."/>
            <person name="Simonnet F."/>
            <person name="Marques-Souza H."/>
            <person name="Tautz D."/>
            <person name="Tomoyasu Y."/>
            <person name="Trauner J."/>
            <person name="Van der Zee M."/>
            <person name="Vervoort M."/>
            <person name="Wittkopp N."/>
            <person name="Wimmer E.A."/>
            <person name="Yang X."/>
            <person name="Jones A.K."/>
            <person name="Sattelle D.B."/>
            <person name="Ebert P.R."/>
            <person name="Nelson D."/>
            <person name="Scott J.G."/>
            <person name="Beeman R.W."/>
            <person name="Muthukrishnan S."/>
            <person name="Kramer K.J."/>
            <person name="Arakane Y."/>
            <person name="Beeman R.W."/>
            <person name="Zhu Q."/>
            <person name="Hogenkamp D."/>
            <person name="Dixit R."/>
            <person name="Oppert B."/>
            <person name="Jiang H."/>
            <person name="Zou Z."/>
            <person name="Marshall J."/>
            <person name="Elpidina E."/>
            <person name="Vinokurov K."/>
            <person name="Oppert C."/>
            <person name="Zou Z."/>
            <person name="Evans J."/>
            <person name="Lu Z."/>
            <person name="Zhao P."/>
            <person name="Sumathipala N."/>
            <person name="Altincicek B."/>
            <person name="Vilcinskas A."/>
            <person name="Williams M."/>
            <person name="Hultmark D."/>
            <person name="Hetru C."/>
            <person name="Jiang H."/>
            <person name="Grimmelikhuijzen C.J."/>
            <person name="Hauser F."/>
            <person name="Cazzamali G."/>
            <person name="Williamson M."/>
            <person name="Park Y."/>
            <person name="Li B."/>
            <person name="Tanaka Y."/>
            <person name="Predel R."/>
            <person name="Neupert S."/>
            <person name="Schachtner J."/>
            <person name="Verleyen P."/>
            <person name="Raible F."/>
            <person name="Bork P."/>
            <person name="Friedrich M."/>
            <person name="Walden K.K."/>
            <person name="Robertson H.M."/>
            <person name="Angeli S."/>
            <person name="Foret S."/>
            <person name="Bucher G."/>
            <person name="Schuetz S."/>
            <person name="Maleszka R."/>
            <person name="Wimmer E.A."/>
            <person name="Beeman R.W."/>
            <person name="Lorenzen M."/>
            <person name="Tomoyasu Y."/>
            <person name="Miller S.C."/>
            <person name="Grossmann D."/>
            <person name="Bucher G."/>
        </authorList>
    </citation>
    <scope>NUCLEOTIDE SEQUENCE [LARGE SCALE GENOMIC DNA]</scope>
    <source>
        <strain evidence="5 6">Georgia GA2</strain>
    </source>
</reference>
<keyword evidence="6" id="KW-1185">Reference proteome</keyword>
<dbReference type="GO" id="GO:0005886">
    <property type="term" value="C:plasma membrane"/>
    <property type="evidence" value="ECO:0000318"/>
    <property type="project" value="GO_Central"/>
</dbReference>
<dbReference type="InterPro" id="IPR036259">
    <property type="entry name" value="MFS_trans_sf"/>
</dbReference>
<dbReference type="Gene3D" id="1.20.1250.20">
    <property type="entry name" value="MFS general substrate transporter like domains"/>
    <property type="match status" value="2"/>
</dbReference>
<comment type="subcellular location">
    <subcellularLocation>
        <location evidence="1">Membrane</location>
        <topology evidence="1">Multi-pass membrane protein</topology>
    </subcellularLocation>
</comment>
<organism evidence="5 6">
    <name type="scientific">Tribolium castaneum</name>
    <name type="common">Red flour beetle</name>
    <dbReference type="NCBI Taxonomy" id="7070"/>
    <lineage>
        <taxon>Eukaryota</taxon>
        <taxon>Metazoa</taxon>
        <taxon>Ecdysozoa</taxon>
        <taxon>Arthropoda</taxon>
        <taxon>Hexapoda</taxon>
        <taxon>Insecta</taxon>
        <taxon>Pterygota</taxon>
        <taxon>Neoptera</taxon>
        <taxon>Endopterygota</taxon>
        <taxon>Coleoptera</taxon>
        <taxon>Polyphaga</taxon>
        <taxon>Cucujiformia</taxon>
        <taxon>Tenebrionidae</taxon>
        <taxon>Tenebrionidae incertae sedis</taxon>
        <taxon>Tribolium</taxon>
    </lineage>
</organism>
<dbReference type="eggNOG" id="KOG2504">
    <property type="taxonomic scope" value="Eukaryota"/>
</dbReference>
<dbReference type="PROSITE" id="PS50850">
    <property type="entry name" value="MFS"/>
    <property type="match status" value="1"/>
</dbReference>
<feature type="transmembrane region" description="Helical" evidence="3">
    <location>
        <begin position="161"/>
        <end position="185"/>
    </location>
</feature>
<dbReference type="OrthoDB" id="410267at2759"/>
<dbReference type="CDD" id="cd17352">
    <property type="entry name" value="MFS_MCT_SLC16"/>
    <property type="match status" value="1"/>
</dbReference>
<gene>
    <name evidence="5" type="primary">AUGUSTUS-3.0.2_06337</name>
    <name evidence="5" type="ORF">TcasGA2_TC006337</name>
</gene>
<dbReference type="SUPFAM" id="SSF103473">
    <property type="entry name" value="MFS general substrate transporter"/>
    <property type="match status" value="1"/>
</dbReference>
<accession>D6WW59</accession>
<feature type="transmembrane region" description="Helical" evidence="3">
    <location>
        <begin position="460"/>
        <end position="477"/>
    </location>
</feature>
<dbReference type="FunFam" id="1.20.1250.20:FF:000464">
    <property type="entry name" value="Monocarboxylate transporter"/>
    <property type="match status" value="1"/>
</dbReference>
<dbReference type="InterPro" id="IPR020846">
    <property type="entry name" value="MFS_dom"/>
</dbReference>
<protein>
    <recommendedName>
        <fullName evidence="4">Major facilitator superfamily (MFS) profile domain-containing protein</fullName>
    </recommendedName>
</protein>
<dbReference type="GO" id="GO:0008028">
    <property type="term" value="F:monocarboxylic acid transmembrane transporter activity"/>
    <property type="evidence" value="ECO:0000318"/>
    <property type="project" value="GO_Central"/>
</dbReference>
<dbReference type="InterPro" id="IPR011701">
    <property type="entry name" value="MFS"/>
</dbReference>
<dbReference type="InterPro" id="IPR050327">
    <property type="entry name" value="Proton-linked_MCT"/>
</dbReference>
<sequence>MTTDTVIPLDEVSESSTLTGKHPPKPKIPDGGWGWMVVLSSLIMSLIQDGISFSFGILYTEFVEEFEASKSTTSWIGSLFLSVPLLTGPIMSALVDKYGCRAMTILGGLVSATGFILSYFATNVITMYVTFGVISGMGLGLTYITAVVSIAFWFDKKRNLAVGLGACGTGIGTFVYAPFTTMLIFEYGWRWTVILLAGTLLNLCVCGALMRDPDWIIEQNKENSKLSSKSSSLSNISHESKKIDLEEIRELLKNGKDAEYILQTLATSIDREDKGQKVEHHQSVLNLPTFIRQNEKVPAEVLEQLQENKKLYRIIVQNYPSLLHCRSTSEKGLNKMEEAITRIPVTFSLKVKKSDRKAVTHQFSLPENPLAVEKKVKKAETPWLVKQFSTTTTHPNYFKNMRFPRHSLIHRGAILNKNKYKLRASSCPNIYRVSMTTLVKDDDEPWYSGLVKFVNLFDEFHYLLMSVSTVILFAWFMTPYFYLVDHMEASGYTKDEASYVLSGIGVANTIGMVVLGWAGDQSWTNVSKTYGVCLILCGACCSALYFYTANYIMVHIFGALYGIFLASSFSFTPILLVELLPLETFTKAYGLQLMCQGIGHLGGPPFAALLADITNSWSYAFHLSGVMIVLSGILILVIPYTKNRKIFGSGLVEKELANERA</sequence>
<keyword evidence="3" id="KW-1133">Transmembrane helix</keyword>
<feature type="transmembrane region" description="Helical" evidence="3">
    <location>
        <begin position="102"/>
        <end position="121"/>
    </location>
</feature>
<keyword evidence="3" id="KW-0812">Transmembrane</keyword>
<evidence type="ECO:0000259" key="4">
    <source>
        <dbReference type="PROSITE" id="PS50850"/>
    </source>
</evidence>
<dbReference type="KEGG" id="tca:658598"/>
<feature type="transmembrane region" description="Helical" evidence="3">
    <location>
        <begin position="191"/>
        <end position="210"/>
    </location>
</feature>
<evidence type="ECO:0000313" key="6">
    <source>
        <dbReference type="Proteomes" id="UP000007266"/>
    </source>
</evidence>
<feature type="transmembrane region" description="Helical" evidence="3">
    <location>
        <begin position="589"/>
        <end position="611"/>
    </location>
</feature>
<reference evidence="5 6" key="2">
    <citation type="journal article" date="2010" name="Nucleic Acids Res.">
        <title>BeetleBase in 2010: revisions to provide comprehensive genomic information for Tribolium castaneum.</title>
        <authorList>
            <person name="Kim H.S."/>
            <person name="Murphy T."/>
            <person name="Xia J."/>
            <person name="Caragea D."/>
            <person name="Park Y."/>
            <person name="Beeman R.W."/>
            <person name="Lorenzen M.D."/>
            <person name="Butcher S."/>
            <person name="Manak J.R."/>
            <person name="Brown S.J."/>
        </authorList>
    </citation>
    <scope>GENOME REANNOTATION</scope>
    <source>
        <strain evidence="5 6">Georgia GA2</strain>
    </source>
</reference>
<feature type="transmembrane region" description="Helical" evidence="3">
    <location>
        <begin position="530"/>
        <end position="548"/>
    </location>
</feature>
<name>D6WW59_TRICA</name>
<feature type="transmembrane region" description="Helical" evidence="3">
    <location>
        <begin position="75"/>
        <end position="95"/>
    </location>
</feature>
<feature type="domain" description="Major facilitator superfamily (MFS) profile" evidence="4">
    <location>
        <begin position="454"/>
        <end position="661"/>
    </location>
</feature>
<dbReference type="FunCoup" id="D6WW59">
    <property type="interactions" value="41"/>
</dbReference>
<dbReference type="OMA" id="LPWMNIN"/>
<evidence type="ECO:0000256" key="3">
    <source>
        <dbReference type="SAM" id="Phobius"/>
    </source>
</evidence>
<feature type="transmembrane region" description="Helical" evidence="3">
    <location>
        <begin position="554"/>
        <end position="577"/>
    </location>
</feature>
<proteinExistence type="predicted"/>
<dbReference type="InParanoid" id="D6WW59"/>
<evidence type="ECO:0000256" key="2">
    <source>
        <dbReference type="SAM" id="MobiDB-lite"/>
    </source>
</evidence>
<feature type="transmembrane region" description="Helical" evidence="3">
    <location>
        <begin position="497"/>
        <end position="518"/>
    </location>
</feature>
<dbReference type="Pfam" id="PF07690">
    <property type="entry name" value="MFS_1"/>
    <property type="match status" value="2"/>
</dbReference>